<name>A0A286TTN0_9BACT</name>
<protein>
    <submittedName>
        <fullName evidence="2">Type II secretory system protein G</fullName>
    </submittedName>
</protein>
<evidence type="ECO:0000256" key="1">
    <source>
        <dbReference type="SAM" id="Phobius"/>
    </source>
</evidence>
<reference evidence="2 3" key="1">
    <citation type="journal article" date="2017" name="Environ. Microbiol. Rep.">
        <title>Genetic diversity of marine anaerobic ammonium-oxidizing bacteria as revealed by genomic and proteomic analyses of 'Candidatus Scalindua japonica'.</title>
        <authorList>
            <person name="Oshiki M."/>
            <person name="Mizuto K."/>
            <person name="Kimura Z."/>
            <person name="Kindaichi T."/>
            <person name="Satoh H."/>
            <person name="Okabe S."/>
        </authorList>
    </citation>
    <scope>NUCLEOTIDE SEQUENCE [LARGE SCALE GENOMIC DNA]</scope>
    <source>
        <strain evidence="3">husup-a2</strain>
    </source>
</reference>
<gene>
    <name evidence="2" type="ORF">SCALIN_C01_0154</name>
</gene>
<keyword evidence="1" id="KW-1133">Transmembrane helix</keyword>
<dbReference type="Pfam" id="PF07963">
    <property type="entry name" value="N_methyl"/>
    <property type="match status" value="1"/>
</dbReference>
<dbReference type="Proteomes" id="UP000218542">
    <property type="component" value="Unassembled WGS sequence"/>
</dbReference>
<dbReference type="NCBIfam" id="TIGR02532">
    <property type="entry name" value="IV_pilin_GFxxxE"/>
    <property type="match status" value="1"/>
</dbReference>
<feature type="transmembrane region" description="Helical" evidence="1">
    <location>
        <begin position="21"/>
        <end position="43"/>
    </location>
</feature>
<keyword evidence="1" id="KW-0472">Membrane</keyword>
<accession>A0A286TTN0</accession>
<keyword evidence="1" id="KW-0812">Transmembrane</keyword>
<dbReference type="AlphaFoldDB" id="A0A286TTN0"/>
<evidence type="ECO:0000313" key="2">
    <source>
        <dbReference type="EMBL" id="GAX59223.1"/>
    </source>
</evidence>
<dbReference type="InterPro" id="IPR012902">
    <property type="entry name" value="N_methyl_site"/>
</dbReference>
<organism evidence="2 3">
    <name type="scientific">Candidatus Scalindua japonica</name>
    <dbReference type="NCBI Taxonomy" id="1284222"/>
    <lineage>
        <taxon>Bacteria</taxon>
        <taxon>Pseudomonadati</taxon>
        <taxon>Planctomycetota</taxon>
        <taxon>Candidatus Brocadiia</taxon>
        <taxon>Candidatus Brocadiales</taxon>
        <taxon>Candidatus Scalinduaceae</taxon>
        <taxon>Candidatus Scalindua</taxon>
    </lineage>
</organism>
<evidence type="ECO:0000313" key="3">
    <source>
        <dbReference type="Proteomes" id="UP000218542"/>
    </source>
</evidence>
<proteinExistence type="predicted"/>
<keyword evidence="3" id="KW-1185">Reference proteome</keyword>
<comment type="caution">
    <text evidence="2">The sequence shown here is derived from an EMBL/GenBank/DDBJ whole genome shotgun (WGS) entry which is preliminary data.</text>
</comment>
<dbReference type="RefSeq" id="WP_096892360.1">
    <property type="nucleotide sequence ID" value="NZ_BAOS01000001.1"/>
</dbReference>
<sequence length="142" mass="15493">MSLKKQFNQIEKLKASFGFTLVEVIFSVVILGLISAGVAYPYMIGMKSINAKEDRMLLDSALRSRMEILISTDFGALSDSSEVVNINGQNYTITWTVVNMDMDGDAVPETNAKLVVVSVTEVPGRSLTTIIVDNEGRIGKIS</sequence>
<dbReference type="EMBL" id="BAOS01000001">
    <property type="protein sequence ID" value="GAX59223.1"/>
    <property type="molecule type" value="Genomic_DNA"/>
</dbReference>